<dbReference type="OrthoDB" id="5513217at2"/>
<dbReference type="Pfam" id="PF11827">
    <property type="entry name" value="DUF3347"/>
    <property type="match status" value="1"/>
</dbReference>
<protein>
    <submittedName>
        <fullName evidence="1">Uncharacterized protein</fullName>
    </submittedName>
</protein>
<dbReference type="Proteomes" id="UP000215244">
    <property type="component" value="Chromosome"/>
</dbReference>
<dbReference type="EMBL" id="CP022957">
    <property type="protein sequence ID" value="ASV29551.1"/>
    <property type="molecule type" value="Genomic_DNA"/>
</dbReference>
<dbReference type="PROSITE" id="PS51257">
    <property type="entry name" value="PROKAR_LIPOPROTEIN"/>
    <property type="match status" value="1"/>
</dbReference>
<gene>
    <name evidence="1" type="ORF">CJ263_04565</name>
</gene>
<evidence type="ECO:0000313" key="1">
    <source>
        <dbReference type="EMBL" id="ASV29551.1"/>
    </source>
</evidence>
<sequence length="175" mass="19449">MKKVTTALMTMILMLSLACKEEKKVAEPSTQEPVVEEQAKDMAVASFDDESTHALFNEYQKLRVALVETAPDRAKTAAEEMKATISESYNEIGTLADEISKAGDVEKQRELFSQLTEKVEPVFKGSIEGGVIYKQFCPMAFEGKGGYWISDVAEIRNPYFGDKMLTCGKVTETIQ</sequence>
<dbReference type="AlphaFoldDB" id="A0A223V2E3"/>
<dbReference type="RefSeq" id="WP_094996177.1">
    <property type="nucleotide sequence ID" value="NZ_BMJL01000001.1"/>
</dbReference>
<dbReference type="KEGG" id="marb:CJ263_04565"/>
<name>A0A223V2E3_9FLAO</name>
<keyword evidence="2" id="KW-1185">Reference proteome</keyword>
<organism evidence="1 2">
    <name type="scientific">Maribacter cobaltidurans</name>
    <dbReference type="NCBI Taxonomy" id="1178778"/>
    <lineage>
        <taxon>Bacteria</taxon>
        <taxon>Pseudomonadati</taxon>
        <taxon>Bacteroidota</taxon>
        <taxon>Flavobacteriia</taxon>
        <taxon>Flavobacteriales</taxon>
        <taxon>Flavobacteriaceae</taxon>
        <taxon>Maribacter</taxon>
    </lineage>
</organism>
<reference evidence="1 2" key="1">
    <citation type="submission" date="2017-08" db="EMBL/GenBank/DDBJ databases">
        <title>The complete genome sequence of Maribacter sp. B1, isolated from deep-sea sediment.</title>
        <authorList>
            <person name="Wu Y.-H."/>
            <person name="Cheng H."/>
            <person name="Xu X.-W."/>
        </authorList>
    </citation>
    <scope>NUCLEOTIDE SEQUENCE [LARGE SCALE GENOMIC DNA]</scope>
    <source>
        <strain evidence="1 2">B1</strain>
    </source>
</reference>
<evidence type="ECO:0000313" key="2">
    <source>
        <dbReference type="Proteomes" id="UP000215244"/>
    </source>
</evidence>
<proteinExistence type="predicted"/>
<accession>A0A223V2E3</accession>
<dbReference type="InterPro" id="IPR021782">
    <property type="entry name" value="DUF3347"/>
</dbReference>